<evidence type="ECO:0000313" key="9">
    <source>
        <dbReference type="Proteomes" id="UP001597425"/>
    </source>
</evidence>
<dbReference type="PANTHER" id="PTHR23417">
    <property type="entry name" value="3-DEOXY-D-MANNO-OCTULOSONIC-ACID TRANSFERASE/TRNA GUANINE-N 7 - -METHYLTRANSFERASE"/>
    <property type="match status" value="1"/>
</dbReference>
<keyword evidence="9" id="KW-1185">Reference proteome</keyword>
<organism evidence="8 9">
    <name type="scientific">Microbulbifer halophilus</name>
    <dbReference type="NCBI Taxonomy" id="453963"/>
    <lineage>
        <taxon>Bacteria</taxon>
        <taxon>Pseudomonadati</taxon>
        <taxon>Pseudomonadota</taxon>
        <taxon>Gammaproteobacteria</taxon>
        <taxon>Cellvibrionales</taxon>
        <taxon>Microbulbiferaceae</taxon>
        <taxon>Microbulbifer</taxon>
    </lineage>
</organism>
<dbReference type="Pfam" id="PF02390">
    <property type="entry name" value="Methyltransf_4"/>
    <property type="match status" value="1"/>
</dbReference>
<feature type="binding site" evidence="7">
    <location>
        <position position="144"/>
    </location>
    <ligand>
        <name>S-adenosyl-L-methionine</name>
        <dbReference type="ChEBI" id="CHEBI:59789"/>
    </ligand>
</feature>
<dbReference type="Gene3D" id="3.40.50.150">
    <property type="entry name" value="Vaccinia Virus protein VP39"/>
    <property type="match status" value="1"/>
</dbReference>
<dbReference type="InterPro" id="IPR003358">
    <property type="entry name" value="tRNA_(Gua-N-7)_MeTrfase_Trmb"/>
</dbReference>
<dbReference type="EMBL" id="JBHUJD010000005">
    <property type="protein sequence ID" value="MFD2309794.1"/>
    <property type="molecule type" value="Genomic_DNA"/>
</dbReference>
<feature type="binding site" evidence="7">
    <location>
        <position position="180"/>
    </location>
    <ligand>
        <name>substrate</name>
    </ligand>
</feature>
<name>A0ABW5EEG6_9GAMM</name>
<gene>
    <name evidence="7 8" type="primary">trmB</name>
    <name evidence="8" type="ORF">ACFSKX_05130</name>
</gene>
<protein>
    <recommendedName>
        <fullName evidence="7">tRNA (guanine-N(7)-)-methyltransferase</fullName>
        <ecNumber evidence="7">2.1.1.33</ecNumber>
    </recommendedName>
    <alternativeName>
        <fullName evidence="7">tRNA (guanine(46)-N(7))-methyltransferase</fullName>
    </alternativeName>
    <alternativeName>
        <fullName evidence="7">tRNA(m7G46)-methyltransferase</fullName>
    </alternativeName>
</protein>
<reference evidence="9" key="1">
    <citation type="journal article" date="2019" name="Int. J. Syst. Evol. Microbiol.">
        <title>The Global Catalogue of Microorganisms (GCM) 10K type strain sequencing project: providing services to taxonomists for standard genome sequencing and annotation.</title>
        <authorList>
            <consortium name="The Broad Institute Genomics Platform"/>
            <consortium name="The Broad Institute Genome Sequencing Center for Infectious Disease"/>
            <person name="Wu L."/>
            <person name="Ma J."/>
        </authorList>
    </citation>
    <scope>NUCLEOTIDE SEQUENCE [LARGE SCALE GENOMIC DNA]</scope>
    <source>
        <strain evidence="9">KCTC 12848</strain>
    </source>
</reference>
<dbReference type="EC" id="2.1.1.33" evidence="7"/>
<evidence type="ECO:0000256" key="2">
    <source>
        <dbReference type="ARBA" id="ARBA00003015"/>
    </source>
</evidence>
<dbReference type="RefSeq" id="WP_265720472.1">
    <property type="nucleotide sequence ID" value="NZ_JAPIVK010000003.1"/>
</dbReference>
<dbReference type="PROSITE" id="PS51625">
    <property type="entry name" value="SAM_MT_TRMB"/>
    <property type="match status" value="1"/>
</dbReference>
<evidence type="ECO:0000313" key="8">
    <source>
        <dbReference type="EMBL" id="MFD2309794.1"/>
    </source>
</evidence>
<comment type="caution">
    <text evidence="7">Lacks conserved residue(s) required for the propagation of feature annotation.</text>
</comment>
<dbReference type="InterPro" id="IPR029063">
    <property type="entry name" value="SAM-dependent_MTases_sf"/>
</dbReference>
<evidence type="ECO:0000256" key="4">
    <source>
        <dbReference type="ARBA" id="ARBA00022679"/>
    </source>
</evidence>
<accession>A0ABW5EEG6</accession>
<comment type="function">
    <text evidence="2 7">Catalyzes the formation of N(7)-methylguanine at position 46 (m7G46) in tRNA.</text>
</comment>
<comment type="pathway">
    <text evidence="7">tRNA modification; N(7)-methylguanine-tRNA biosynthesis.</text>
</comment>
<proteinExistence type="inferred from homology"/>
<feature type="binding site" evidence="7">
    <location>
        <position position="121"/>
    </location>
    <ligand>
        <name>S-adenosyl-L-methionine</name>
        <dbReference type="ChEBI" id="CHEBI:59789"/>
    </ligand>
</feature>
<dbReference type="NCBIfam" id="TIGR00091">
    <property type="entry name" value="tRNA (guanosine(46)-N7)-methyltransferase TrmB"/>
    <property type="match status" value="1"/>
</dbReference>
<dbReference type="CDD" id="cd02440">
    <property type="entry name" value="AdoMet_MTases"/>
    <property type="match status" value="1"/>
</dbReference>
<dbReference type="InterPro" id="IPR055361">
    <property type="entry name" value="tRNA_methyltr_TrmB_bact"/>
</dbReference>
<evidence type="ECO:0000256" key="5">
    <source>
        <dbReference type="ARBA" id="ARBA00022691"/>
    </source>
</evidence>
<comment type="caution">
    <text evidence="8">The sequence shown here is derived from an EMBL/GenBank/DDBJ whole genome shotgun (WGS) entry which is preliminary data.</text>
</comment>
<dbReference type="GO" id="GO:0008176">
    <property type="term" value="F:tRNA (guanine(46)-N7)-methyltransferase activity"/>
    <property type="evidence" value="ECO:0007669"/>
    <property type="project" value="UniProtKB-EC"/>
</dbReference>
<comment type="catalytic activity">
    <reaction evidence="1 7">
        <text>guanosine(46) in tRNA + S-adenosyl-L-methionine = N(7)-methylguanosine(46) in tRNA + S-adenosyl-L-homocysteine</text>
        <dbReference type="Rhea" id="RHEA:42708"/>
        <dbReference type="Rhea" id="RHEA-COMP:10188"/>
        <dbReference type="Rhea" id="RHEA-COMP:10189"/>
        <dbReference type="ChEBI" id="CHEBI:57856"/>
        <dbReference type="ChEBI" id="CHEBI:59789"/>
        <dbReference type="ChEBI" id="CHEBI:74269"/>
        <dbReference type="ChEBI" id="CHEBI:74480"/>
        <dbReference type="EC" id="2.1.1.33"/>
    </reaction>
</comment>
<keyword evidence="6 7" id="KW-0819">tRNA processing</keyword>
<keyword evidence="3 7" id="KW-0489">Methyltransferase</keyword>
<evidence type="ECO:0000256" key="7">
    <source>
        <dbReference type="HAMAP-Rule" id="MF_01057"/>
    </source>
</evidence>
<feature type="binding site" evidence="7">
    <location>
        <position position="148"/>
    </location>
    <ligand>
        <name>substrate</name>
    </ligand>
</feature>
<feature type="binding site" evidence="7">
    <location>
        <position position="69"/>
    </location>
    <ligand>
        <name>S-adenosyl-L-methionine</name>
        <dbReference type="ChEBI" id="CHEBI:59789"/>
    </ligand>
</feature>
<dbReference type="PANTHER" id="PTHR23417:SF14">
    <property type="entry name" value="PENTACOTRIPEPTIDE-REPEAT REGION OF PRORP DOMAIN-CONTAINING PROTEIN"/>
    <property type="match status" value="1"/>
</dbReference>
<feature type="binding site" evidence="7">
    <location>
        <begin position="217"/>
        <end position="220"/>
    </location>
    <ligand>
        <name>substrate</name>
    </ligand>
</feature>
<keyword evidence="4 7" id="KW-0808">Transferase</keyword>
<dbReference type="SUPFAM" id="SSF53335">
    <property type="entry name" value="S-adenosyl-L-methionine-dependent methyltransferases"/>
    <property type="match status" value="1"/>
</dbReference>
<dbReference type="Proteomes" id="UP001597425">
    <property type="component" value="Unassembled WGS sequence"/>
</dbReference>
<evidence type="ECO:0000256" key="6">
    <source>
        <dbReference type="ARBA" id="ARBA00022694"/>
    </source>
</evidence>
<evidence type="ECO:0000256" key="3">
    <source>
        <dbReference type="ARBA" id="ARBA00022603"/>
    </source>
</evidence>
<dbReference type="HAMAP" id="MF_01057">
    <property type="entry name" value="tRNA_methyltr_TrmB"/>
    <property type="match status" value="1"/>
</dbReference>
<sequence length="238" mass="27144">MQDESAEDFPYRTEYKRKSIRSYVIRAGRMTEGQRRAFDTYWGRYGLSLFDGPLDPLEVFGRTAPLVLEIGFGMGDSLLAMAEAEPEKDFIGIEVHPPGVGRLINNAGGAGVGNLRVYMADAVDVLNDCIADASLDRFQLYFPDPWHKKKHHKRRIVQPEFVRLLCAKLKPGGLMHLATDWENYAEHMLEVLEAEERLENTAGAGNYSGRPSFRPQTKFERRGQRLGHGVWDLLYRRK</sequence>
<evidence type="ECO:0000256" key="1">
    <source>
        <dbReference type="ARBA" id="ARBA00000142"/>
    </source>
</evidence>
<keyword evidence="5 7" id="KW-0949">S-adenosyl-L-methionine</keyword>
<feature type="binding site" evidence="7">
    <location>
        <position position="94"/>
    </location>
    <ligand>
        <name>S-adenosyl-L-methionine</name>
        <dbReference type="ChEBI" id="CHEBI:59789"/>
    </ligand>
</feature>
<comment type="similarity">
    <text evidence="7">Belongs to the class I-like SAM-binding methyltransferase superfamily. TrmB family.</text>
</comment>